<keyword evidence="9 14" id="KW-0418">Kinase</keyword>
<dbReference type="GO" id="GO:0005524">
    <property type="term" value="F:ATP binding"/>
    <property type="evidence" value="ECO:0007669"/>
    <property type="project" value="UniProtKB-KW"/>
</dbReference>
<evidence type="ECO:0000256" key="4">
    <source>
        <dbReference type="ARBA" id="ARBA00022475"/>
    </source>
</evidence>
<accession>A0A285ZPS3</accession>
<dbReference type="CDD" id="cd00082">
    <property type="entry name" value="HisKA"/>
    <property type="match status" value="1"/>
</dbReference>
<reference evidence="15" key="1">
    <citation type="submission" date="2017-09" db="EMBL/GenBank/DDBJ databases">
        <authorList>
            <person name="Varghese N."/>
            <person name="Submissions S."/>
        </authorList>
    </citation>
    <scope>NUCLEOTIDE SEQUENCE [LARGE SCALE GENOMIC DNA]</scope>
    <source>
        <strain evidence="15">CGMCC 1.12803</strain>
    </source>
</reference>
<evidence type="ECO:0000256" key="3">
    <source>
        <dbReference type="ARBA" id="ARBA00012438"/>
    </source>
</evidence>
<dbReference type="Proteomes" id="UP000219281">
    <property type="component" value="Unassembled WGS sequence"/>
</dbReference>
<name>A0A285ZPS3_9SPHI</name>
<dbReference type="InterPro" id="IPR036890">
    <property type="entry name" value="HATPase_C_sf"/>
</dbReference>
<comment type="subcellular location">
    <subcellularLocation>
        <location evidence="2">Cell membrane</location>
        <topology evidence="2">Multi-pass membrane protein</topology>
    </subcellularLocation>
</comment>
<keyword evidence="4" id="KW-1003">Cell membrane</keyword>
<evidence type="ECO:0000313" key="14">
    <source>
        <dbReference type="EMBL" id="SOD11642.1"/>
    </source>
</evidence>
<evidence type="ECO:0000256" key="9">
    <source>
        <dbReference type="ARBA" id="ARBA00022777"/>
    </source>
</evidence>
<evidence type="ECO:0000256" key="1">
    <source>
        <dbReference type="ARBA" id="ARBA00000085"/>
    </source>
</evidence>
<protein>
    <recommendedName>
        <fullName evidence="3">histidine kinase</fullName>
        <ecNumber evidence="3">2.7.13.3</ecNumber>
    </recommendedName>
</protein>
<dbReference type="GO" id="GO:0000155">
    <property type="term" value="F:phosphorelay sensor kinase activity"/>
    <property type="evidence" value="ECO:0007669"/>
    <property type="project" value="InterPro"/>
</dbReference>
<dbReference type="InterPro" id="IPR029016">
    <property type="entry name" value="GAF-like_dom_sf"/>
</dbReference>
<dbReference type="OrthoDB" id="9811889at2"/>
<evidence type="ECO:0000256" key="10">
    <source>
        <dbReference type="ARBA" id="ARBA00022840"/>
    </source>
</evidence>
<dbReference type="SUPFAM" id="SSF55781">
    <property type="entry name" value="GAF domain-like"/>
    <property type="match status" value="1"/>
</dbReference>
<dbReference type="GO" id="GO:0005886">
    <property type="term" value="C:plasma membrane"/>
    <property type="evidence" value="ECO:0007669"/>
    <property type="project" value="UniProtKB-SubCell"/>
</dbReference>
<evidence type="ECO:0000256" key="8">
    <source>
        <dbReference type="ARBA" id="ARBA00022741"/>
    </source>
</evidence>
<keyword evidence="6" id="KW-0808">Transferase</keyword>
<keyword evidence="12" id="KW-0902">Two-component regulatory system</keyword>
<dbReference type="SUPFAM" id="SSF47384">
    <property type="entry name" value="Homodimeric domain of signal transducing histidine kinase"/>
    <property type="match status" value="1"/>
</dbReference>
<dbReference type="SUPFAM" id="SSF55874">
    <property type="entry name" value="ATPase domain of HSP90 chaperone/DNA topoisomerase II/histidine kinase"/>
    <property type="match status" value="1"/>
</dbReference>
<keyword evidence="11" id="KW-1133">Transmembrane helix</keyword>
<dbReference type="Gene3D" id="3.30.450.40">
    <property type="match status" value="1"/>
</dbReference>
<gene>
    <name evidence="14" type="ORF">SAMN06297358_0258</name>
</gene>
<keyword evidence="7" id="KW-0812">Transmembrane</keyword>
<comment type="catalytic activity">
    <reaction evidence="1">
        <text>ATP + protein L-histidine = ADP + protein N-phospho-L-histidine.</text>
        <dbReference type="EC" id="2.7.13.3"/>
    </reaction>
</comment>
<sequence length="331" mass="38012">MQVTTDKSLTKSLSLIKILLDRTFSFTHTQIIWLDNDEAYYYPNNQTIPVDFDYREETSIYNKSENKVRTSNRHPFKGLPSEIKSYTSLPLISSTKNISGLILLLDENERDLSTKEISILEDFARSIADAIEKQQENQRLQQVFTDFMHKSIHDLKNPLTSISLTSELLKRKADDPKMVLNFCEKLEKANQRLFSNLEKLKSAFPAEDNNFKLVINETNLNELLNDVKSTIRNINITTTNQIEKNIYADYNRLKEAIILLISKTHSSENTAITIKSFSKDKQAIIEISSSKEHDDHQSTALTISKTLIEMHGGRIETETDAFVIYLPSDNL</sequence>
<evidence type="ECO:0000256" key="11">
    <source>
        <dbReference type="ARBA" id="ARBA00022989"/>
    </source>
</evidence>
<dbReference type="AlphaFoldDB" id="A0A285ZPS3"/>
<dbReference type="EC" id="2.7.13.3" evidence="3"/>
<keyword evidence="10" id="KW-0067">ATP-binding</keyword>
<evidence type="ECO:0000256" key="6">
    <source>
        <dbReference type="ARBA" id="ARBA00022679"/>
    </source>
</evidence>
<dbReference type="InterPro" id="IPR050398">
    <property type="entry name" value="HssS/ArlS-like"/>
</dbReference>
<proteinExistence type="predicted"/>
<keyword evidence="8" id="KW-0547">Nucleotide-binding</keyword>
<evidence type="ECO:0000256" key="12">
    <source>
        <dbReference type="ARBA" id="ARBA00023012"/>
    </source>
</evidence>
<dbReference type="Gene3D" id="1.10.287.130">
    <property type="match status" value="1"/>
</dbReference>
<keyword evidence="13" id="KW-0472">Membrane</keyword>
<evidence type="ECO:0000313" key="15">
    <source>
        <dbReference type="Proteomes" id="UP000219281"/>
    </source>
</evidence>
<evidence type="ECO:0000256" key="2">
    <source>
        <dbReference type="ARBA" id="ARBA00004651"/>
    </source>
</evidence>
<evidence type="ECO:0000256" key="5">
    <source>
        <dbReference type="ARBA" id="ARBA00022553"/>
    </source>
</evidence>
<dbReference type="PANTHER" id="PTHR45528">
    <property type="entry name" value="SENSOR HISTIDINE KINASE CPXA"/>
    <property type="match status" value="1"/>
</dbReference>
<dbReference type="InterPro" id="IPR036097">
    <property type="entry name" value="HisK_dim/P_sf"/>
</dbReference>
<evidence type="ECO:0000256" key="7">
    <source>
        <dbReference type="ARBA" id="ARBA00022692"/>
    </source>
</evidence>
<dbReference type="PANTHER" id="PTHR45528:SF1">
    <property type="entry name" value="SENSOR HISTIDINE KINASE CPXA"/>
    <property type="match status" value="1"/>
</dbReference>
<keyword evidence="15" id="KW-1185">Reference proteome</keyword>
<dbReference type="InterPro" id="IPR003661">
    <property type="entry name" value="HisK_dim/P_dom"/>
</dbReference>
<keyword evidence="5" id="KW-0597">Phosphoprotein</keyword>
<evidence type="ECO:0000256" key="13">
    <source>
        <dbReference type="ARBA" id="ARBA00023136"/>
    </source>
</evidence>
<dbReference type="RefSeq" id="WP_097127779.1">
    <property type="nucleotide sequence ID" value="NZ_OCMT01000001.1"/>
</dbReference>
<dbReference type="EMBL" id="OCMT01000001">
    <property type="protein sequence ID" value="SOD11642.1"/>
    <property type="molecule type" value="Genomic_DNA"/>
</dbReference>
<organism evidence="14 15">
    <name type="scientific">Pedobacter xixiisoli</name>
    <dbReference type="NCBI Taxonomy" id="1476464"/>
    <lineage>
        <taxon>Bacteria</taxon>
        <taxon>Pseudomonadati</taxon>
        <taxon>Bacteroidota</taxon>
        <taxon>Sphingobacteriia</taxon>
        <taxon>Sphingobacteriales</taxon>
        <taxon>Sphingobacteriaceae</taxon>
        <taxon>Pedobacter</taxon>
    </lineage>
</organism>